<dbReference type="SUPFAM" id="SSF52540">
    <property type="entry name" value="P-loop containing nucleoside triphosphate hydrolases"/>
    <property type="match status" value="1"/>
</dbReference>
<evidence type="ECO:0000313" key="6">
    <source>
        <dbReference type="EMBL" id="SKC84793.1"/>
    </source>
</evidence>
<dbReference type="PROSITE" id="PS00675">
    <property type="entry name" value="SIGMA54_INTERACT_1"/>
    <property type="match status" value="1"/>
</dbReference>
<dbReference type="PANTHER" id="PTHR32071">
    <property type="entry name" value="TRANSCRIPTIONAL REGULATORY PROTEIN"/>
    <property type="match status" value="1"/>
</dbReference>
<dbReference type="GO" id="GO:0006355">
    <property type="term" value="P:regulation of DNA-templated transcription"/>
    <property type="evidence" value="ECO:0007669"/>
    <property type="project" value="InterPro"/>
</dbReference>
<dbReference type="Pfam" id="PF25601">
    <property type="entry name" value="AAA_lid_14"/>
    <property type="match status" value="1"/>
</dbReference>
<organism evidence="6 7">
    <name type="scientific">Maledivibacter halophilus</name>
    <dbReference type="NCBI Taxonomy" id="36842"/>
    <lineage>
        <taxon>Bacteria</taxon>
        <taxon>Bacillati</taxon>
        <taxon>Bacillota</taxon>
        <taxon>Clostridia</taxon>
        <taxon>Peptostreptococcales</taxon>
        <taxon>Caminicellaceae</taxon>
        <taxon>Maledivibacter</taxon>
    </lineage>
</organism>
<evidence type="ECO:0000256" key="4">
    <source>
        <dbReference type="ARBA" id="ARBA00023163"/>
    </source>
</evidence>
<evidence type="ECO:0000259" key="5">
    <source>
        <dbReference type="PROSITE" id="PS50045"/>
    </source>
</evidence>
<accession>A0A1T5M9M2</accession>
<dbReference type="InterPro" id="IPR058031">
    <property type="entry name" value="AAA_lid_NorR"/>
</dbReference>
<gene>
    <name evidence="6" type="ORF">SAMN02194393_04222</name>
</gene>
<evidence type="ECO:0000256" key="1">
    <source>
        <dbReference type="ARBA" id="ARBA00022741"/>
    </source>
</evidence>
<keyword evidence="6" id="KW-0238">DNA-binding</keyword>
<dbReference type="Gene3D" id="1.10.10.60">
    <property type="entry name" value="Homeodomain-like"/>
    <property type="match status" value="1"/>
</dbReference>
<sequence length="588" mass="67194">MTKSLLKQIQSTVMKYAEAIASIVGVEVEIIDKNFIRIASTDIYKDGINENMLNEGFVYQYVLSTGQYQVIENPGEHKLCENCINRHCCVEKLELCTPIKFKDDIIGVIGLICLEEKQREYILNNLDSHLKFLHQIAYFISVKVSEHMEKKKNNSLIVLLKKVINSINKGVLIIDSEERIVEMNNSAITQLKLDKSCINERIQIKSNEEYIMGGESLQIKILKNTHYVIGQTILVSHIIPNYEKILIFDKINKLKKVVYEASNLDYNVAGKEIIGKSKQIIDIKRNIKKISTSSSTVLITGESGTGKELIARAIHKQGDRKDNPFVAINCGAIPDTLLESELFGYVRGAFSGADPKGKIGKFELANDGIIFLDEIGDMPLHLQVKILRVLQERKIIRIGSNKPIDLDVRVIAATNKDLMKLIIEKKFREDLFYRLNVIPIKIPPLRERREDIEILGMKMIEKYNKLFNKKVQGIEEKAIEILKRHPWYGNVRELENVIECMINFADDSGMLTVNMIPKTVLEHNEVKYEKNIEIGDLKTSEYEYILKALDIYGYDTKGKKKAAEKLGIGIATLYRKLKENGKNKVIRY</sequence>
<evidence type="ECO:0000256" key="2">
    <source>
        <dbReference type="ARBA" id="ARBA00022840"/>
    </source>
</evidence>
<dbReference type="STRING" id="36842.SAMN02194393_04222"/>
<name>A0A1T5M9M2_9FIRM</name>
<dbReference type="InterPro" id="IPR027417">
    <property type="entry name" value="P-loop_NTPase"/>
</dbReference>
<protein>
    <submittedName>
        <fullName evidence="6">Transcriptional regulator containing PAS, AAA-type ATPase, and DNA-binding Fis domains</fullName>
    </submittedName>
</protein>
<dbReference type="Proteomes" id="UP000190285">
    <property type="component" value="Unassembled WGS sequence"/>
</dbReference>
<dbReference type="Gene3D" id="1.10.8.60">
    <property type="match status" value="1"/>
</dbReference>
<dbReference type="FunFam" id="3.40.50.300:FF:000006">
    <property type="entry name" value="DNA-binding transcriptional regulator NtrC"/>
    <property type="match status" value="1"/>
</dbReference>
<dbReference type="InterPro" id="IPR009057">
    <property type="entry name" value="Homeodomain-like_sf"/>
</dbReference>
<proteinExistence type="predicted"/>
<dbReference type="InterPro" id="IPR003593">
    <property type="entry name" value="AAA+_ATPase"/>
</dbReference>
<keyword evidence="4" id="KW-0804">Transcription</keyword>
<dbReference type="SMART" id="SM00382">
    <property type="entry name" value="AAA"/>
    <property type="match status" value="1"/>
</dbReference>
<dbReference type="PANTHER" id="PTHR32071:SF57">
    <property type="entry name" value="C4-DICARBOXYLATE TRANSPORT TRANSCRIPTIONAL REGULATORY PROTEIN DCTD"/>
    <property type="match status" value="1"/>
</dbReference>
<dbReference type="Gene3D" id="3.30.450.40">
    <property type="match status" value="1"/>
</dbReference>
<keyword evidence="1" id="KW-0547">Nucleotide-binding</keyword>
<dbReference type="Pfam" id="PF00158">
    <property type="entry name" value="Sigma54_activat"/>
    <property type="match status" value="1"/>
</dbReference>
<dbReference type="GO" id="GO:0043565">
    <property type="term" value="F:sequence-specific DNA binding"/>
    <property type="evidence" value="ECO:0007669"/>
    <property type="project" value="InterPro"/>
</dbReference>
<dbReference type="CDD" id="cd00009">
    <property type="entry name" value="AAA"/>
    <property type="match status" value="1"/>
</dbReference>
<dbReference type="SUPFAM" id="SSF46689">
    <property type="entry name" value="Homeodomain-like"/>
    <property type="match status" value="1"/>
</dbReference>
<keyword evidence="2" id="KW-0067">ATP-binding</keyword>
<dbReference type="InterPro" id="IPR002078">
    <property type="entry name" value="Sigma_54_int"/>
</dbReference>
<dbReference type="RefSeq" id="WP_079494400.1">
    <property type="nucleotide sequence ID" value="NZ_FUZT01000012.1"/>
</dbReference>
<dbReference type="EMBL" id="FUZT01000012">
    <property type="protein sequence ID" value="SKC84793.1"/>
    <property type="molecule type" value="Genomic_DNA"/>
</dbReference>
<dbReference type="InterPro" id="IPR025662">
    <property type="entry name" value="Sigma_54_int_dom_ATP-bd_1"/>
</dbReference>
<dbReference type="Pfam" id="PF02954">
    <property type="entry name" value="HTH_8"/>
    <property type="match status" value="1"/>
</dbReference>
<dbReference type="OrthoDB" id="9803970at2"/>
<keyword evidence="7" id="KW-1185">Reference proteome</keyword>
<feature type="domain" description="Sigma-54 factor interaction" evidence="5">
    <location>
        <begin position="273"/>
        <end position="503"/>
    </location>
</feature>
<dbReference type="PROSITE" id="PS50045">
    <property type="entry name" value="SIGMA54_INTERACT_4"/>
    <property type="match status" value="1"/>
</dbReference>
<dbReference type="InterPro" id="IPR002197">
    <property type="entry name" value="HTH_Fis"/>
</dbReference>
<dbReference type="InterPro" id="IPR029016">
    <property type="entry name" value="GAF-like_dom_sf"/>
</dbReference>
<evidence type="ECO:0000313" key="7">
    <source>
        <dbReference type="Proteomes" id="UP000190285"/>
    </source>
</evidence>
<dbReference type="Gene3D" id="3.40.50.300">
    <property type="entry name" value="P-loop containing nucleotide triphosphate hydrolases"/>
    <property type="match status" value="1"/>
</dbReference>
<keyword evidence="3" id="KW-0805">Transcription regulation</keyword>
<evidence type="ECO:0000256" key="3">
    <source>
        <dbReference type="ARBA" id="ARBA00023015"/>
    </source>
</evidence>
<dbReference type="GO" id="GO:0005524">
    <property type="term" value="F:ATP binding"/>
    <property type="evidence" value="ECO:0007669"/>
    <property type="project" value="UniProtKB-KW"/>
</dbReference>
<reference evidence="7" key="1">
    <citation type="submission" date="2017-02" db="EMBL/GenBank/DDBJ databases">
        <authorList>
            <person name="Varghese N."/>
            <person name="Submissions S."/>
        </authorList>
    </citation>
    <scope>NUCLEOTIDE SEQUENCE [LARGE SCALE GENOMIC DNA]</scope>
    <source>
        <strain evidence="7">M1</strain>
    </source>
</reference>
<dbReference type="AlphaFoldDB" id="A0A1T5M9M2"/>